<keyword evidence="5 8" id="KW-0564">Palmitate</keyword>
<protein>
    <recommendedName>
        <fullName evidence="8">Variable large protein</fullName>
    </recommendedName>
</protein>
<dbReference type="AlphaFoldDB" id="Q84BV8"/>
<comment type="function">
    <text evidence="1 8">The Vlp and Vsp proteins are antigenically distinct proteins, only one vlp or vsp gene is transcriptionally active at any one time. Switching between these genes is a mechanism of host immune response evasion.</text>
</comment>
<name>Q84BV8_BORBG</name>
<evidence type="ECO:0000256" key="7">
    <source>
        <dbReference type="ARBA" id="ARBA00023288"/>
    </source>
</evidence>
<reference evidence="10" key="1">
    <citation type="submission" date="2000-04" db="EMBL/GenBank/DDBJ databases">
        <title>Invariable regions of Vls of Borrelia burgdorferi are immunodominant but not the epitope for protection against the Borrelia infection.</title>
        <authorList>
            <person name="Kawabata H."/>
            <person name="Watanabe H."/>
        </authorList>
    </citation>
    <scope>NUCLEOTIDE SEQUENCE</scope>
    <source>
        <strain evidence="10">297</strain>
    </source>
</reference>
<feature type="region of interest" description="Disordered" evidence="9">
    <location>
        <begin position="91"/>
        <end position="118"/>
    </location>
</feature>
<evidence type="ECO:0000313" key="10">
    <source>
        <dbReference type="EMBL" id="BAC66470.1"/>
    </source>
</evidence>
<accession>Q84BV8</accession>
<keyword evidence="6 8" id="KW-0998">Cell outer membrane</keyword>
<dbReference type="InterPro" id="IPR000680">
    <property type="entry name" value="Borrelia_lipo"/>
</dbReference>
<evidence type="ECO:0000256" key="3">
    <source>
        <dbReference type="ARBA" id="ARBA00022729"/>
    </source>
</evidence>
<feature type="compositionally biased region" description="Low complexity" evidence="9">
    <location>
        <begin position="92"/>
        <end position="101"/>
    </location>
</feature>
<keyword evidence="7 8" id="KW-0449">Lipoprotein</keyword>
<evidence type="ECO:0000256" key="5">
    <source>
        <dbReference type="ARBA" id="ARBA00023139"/>
    </source>
</evidence>
<keyword evidence="4 8" id="KW-0472">Membrane</keyword>
<evidence type="ECO:0000256" key="6">
    <source>
        <dbReference type="ARBA" id="ARBA00023237"/>
    </source>
</evidence>
<dbReference type="EMBL" id="AB041949">
    <property type="protein sequence ID" value="BAC66470.1"/>
    <property type="molecule type" value="Genomic_DNA"/>
</dbReference>
<evidence type="ECO:0000256" key="8">
    <source>
        <dbReference type="RuleBase" id="RU363105"/>
    </source>
</evidence>
<keyword evidence="3" id="KW-0732">Signal</keyword>
<evidence type="ECO:0000256" key="9">
    <source>
        <dbReference type="SAM" id="MobiDB-lite"/>
    </source>
</evidence>
<dbReference type="SUPFAM" id="SSF74748">
    <property type="entry name" value="Variable surface antigen VlsE"/>
    <property type="match status" value="1"/>
</dbReference>
<evidence type="ECO:0000256" key="1">
    <source>
        <dbReference type="ARBA" id="ARBA00003932"/>
    </source>
</evidence>
<gene>
    <name evidence="10" type="primary">vlsE</name>
</gene>
<evidence type="ECO:0000256" key="4">
    <source>
        <dbReference type="ARBA" id="ARBA00023136"/>
    </source>
</evidence>
<comment type="subcellular location">
    <subcellularLocation>
        <location evidence="2 8">Cell outer membrane</location>
        <topology evidence="2 8">Lipid-anchor</topology>
    </subcellularLocation>
</comment>
<dbReference type="Pfam" id="PF00921">
    <property type="entry name" value="Lipoprotein_2"/>
    <property type="match status" value="1"/>
</dbReference>
<evidence type="ECO:0000256" key="2">
    <source>
        <dbReference type="ARBA" id="ARBA00004459"/>
    </source>
</evidence>
<proteinExistence type="predicted"/>
<dbReference type="GO" id="GO:0009279">
    <property type="term" value="C:cell outer membrane"/>
    <property type="evidence" value="ECO:0007669"/>
    <property type="project" value="UniProtKB-SubCell"/>
</dbReference>
<sequence>MKKISSAIFLGAIFVFVNCKSNVGEDSGKDDPTNKFYQSIIQLGNGFLDVFTSFGGLVADALGFKADPKKSEVKDYFDSLAKKLEETKKGLNDLNNNNNAGGSAGDAEKAAEEGTAGKADGVQGAIAEISKWLEEMAKAATEAAAAANGGKEDMIGKVVKVDAAAAKGGDATSVNGIASGIKGIVEAAEKAGEEGKLESEEVAAGAGEANAEAGKLFAKKANDGDNGGGGAGDAEKAAAAVSPVSGKQILKAIVDAAKGDGEKKGVKDVKDAKIPIEAAIGSTEEKAAAAFNNNGMKKNDQIAAAIVLRGMAKDGEFALKNDEHAKAEKGLKSTVESAVNKTVVALTDLVRKAVQAGLKTVGSAVKADSSKTPVVGTKAP</sequence>
<organism evidence="10">
    <name type="scientific">Borreliella burgdorferi</name>
    <name type="common">Lyme disease spirochete</name>
    <name type="synonym">Borrelia burgdorferi</name>
    <dbReference type="NCBI Taxonomy" id="139"/>
    <lineage>
        <taxon>Bacteria</taxon>
        <taxon>Pseudomonadati</taxon>
        <taxon>Spirochaetota</taxon>
        <taxon>Spirochaetia</taxon>
        <taxon>Spirochaetales</taxon>
        <taxon>Borreliaceae</taxon>
        <taxon>Borreliella</taxon>
    </lineage>
</organism>